<proteinExistence type="predicted"/>
<dbReference type="OrthoDB" id="5568547at2759"/>
<accession>A0A9W8HC35</accession>
<name>A0A9W8HC35_9FUNG</name>
<sequence>MAHHQQQHWGPPPRNDSQFGDSQYPQGTMHHGGGGGGVAPPPMAHQQSMPYDARAGTYVPPQHPSMSRPMSQYNDAGPPRHGRMSSYGAPHSGSGRTHDHRQKTHYGHLVNDKAATMPCGGTAWKGCCKYNTLGCLFCFNGCMRLCGCGVSLMETLHMD</sequence>
<organism evidence="2 3">
    <name type="scientific">Coemansia javaensis</name>
    <dbReference type="NCBI Taxonomy" id="2761396"/>
    <lineage>
        <taxon>Eukaryota</taxon>
        <taxon>Fungi</taxon>
        <taxon>Fungi incertae sedis</taxon>
        <taxon>Zoopagomycota</taxon>
        <taxon>Kickxellomycotina</taxon>
        <taxon>Kickxellomycetes</taxon>
        <taxon>Kickxellales</taxon>
        <taxon>Kickxellaceae</taxon>
        <taxon>Coemansia</taxon>
    </lineage>
</organism>
<dbReference type="EMBL" id="JANBUL010000100">
    <property type="protein sequence ID" value="KAJ2781566.1"/>
    <property type="molecule type" value="Genomic_DNA"/>
</dbReference>
<feature type="compositionally biased region" description="Polar residues" evidence="1">
    <location>
        <begin position="15"/>
        <end position="26"/>
    </location>
</feature>
<evidence type="ECO:0000256" key="1">
    <source>
        <dbReference type="SAM" id="MobiDB-lite"/>
    </source>
</evidence>
<gene>
    <name evidence="2" type="ORF">H4R18_002798</name>
</gene>
<protein>
    <submittedName>
        <fullName evidence="2">Uncharacterized protein</fullName>
    </submittedName>
</protein>
<dbReference type="Proteomes" id="UP001140217">
    <property type="component" value="Unassembled WGS sequence"/>
</dbReference>
<feature type="region of interest" description="Disordered" evidence="1">
    <location>
        <begin position="1"/>
        <end position="101"/>
    </location>
</feature>
<comment type="caution">
    <text evidence="2">The sequence shown here is derived from an EMBL/GenBank/DDBJ whole genome shotgun (WGS) entry which is preliminary data.</text>
</comment>
<feature type="compositionally biased region" description="Polar residues" evidence="1">
    <location>
        <begin position="64"/>
        <end position="74"/>
    </location>
</feature>
<reference evidence="2" key="1">
    <citation type="submission" date="2022-07" db="EMBL/GenBank/DDBJ databases">
        <title>Phylogenomic reconstructions and comparative analyses of Kickxellomycotina fungi.</title>
        <authorList>
            <person name="Reynolds N.K."/>
            <person name="Stajich J.E."/>
            <person name="Barry K."/>
            <person name="Grigoriev I.V."/>
            <person name="Crous P."/>
            <person name="Smith M.E."/>
        </authorList>
    </citation>
    <scope>NUCLEOTIDE SEQUENCE</scope>
    <source>
        <strain evidence="2">NBRC 105414</strain>
    </source>
</reference>
<evidence type="ECO:0000313" key="3">
    <source>
        <dbReference type="Proteomes" id="UP001140217"/>
    </source>
</evidence>
<dbReference type="AlphaFoldDB" id="A0A9W8HC35"/>
<keyword evidence="3" id="KW-1185">Reference proteome</keyword>
<evidence type="ECO:0000313" key="2">
    <source>
        <dbReference type="EMBL" id="KAJ2781566.1"/>
    </source>
</evidence>